<dbReference type="EMBL" id="BAAAFZ010000006">
    <property type="protein sequence ID" value="GAA0568938.1"/>
    <property type="molecule type" value="Genomic_DNA"/>
</dbReference>
<evidence type="ECO:0000313" key="2">
    <source>
        <dbReference type="EMBL" id="GAA0568938.1"/>
    </source>
</evidence>
<name>A0ABP3PLV6_9PROT</name>
<protein>
    <submittedName>
        <fullName evidence="2">Uncharacterized protein</fullName>
    </submittedName>
</protein>
<accession>A0ABP3PLV6</accession>
<feature type="region of interest" description="Disordered" evidence="1">
    <location>
        <begin position="12"/>
        <end position="37"/>
    </location>
</feature>
<feature type="compositionally biased region" description="Low complexity" evidence="1">
    <location>
        <begin position="18"/>
        <end position="31"/>
    </location>
</feature>
<evidence type="ECO:0000313" key="3">
    <source>
        <dbReference type="Proteomes" id="UP001501588"/>
    </source>
</evidence>
<sequence>MFKDFYRTAALPQPPVGAAKPASMPSAAASEPETRGLTRDELRRIVLDIVG</sequence>
<organism evidence="2 3">
    <name type="scientific">Craurococcus roseus</name>
    <dbReference type="NCBI Taxonomy" id="77585"/>
    <lineage>
        <taxon>Bacteria</taxon>
        <taxon>Pseudomonadati</taxon>
        <taxon>Pseudomonadota</taxon>
        <taxon>Alphaproteobacteria</taxon>
        <taxon>Acetobacterales</taxon>
        <taxon>Acetobacteraceae</taxon>
        <taxon>Craurococcus</taxon>
    </lineage>
</organism>
<keyword evidence="3" id="KW-1185">Reference proteome</keyword>
<gene>
    <name evidence="2" type="ORF">GCM10009416_04010</name>
</gene>
<comment type="caution">
    <text evidence="2">The sequence shown here is derived from an EMBL/GenBank/DDBJ whole genome shotgun (WGS) entry which is preliminary data.</text>
</comment>
<dbReference type="Proteomes" id="UP001501588">
    <property type="component" value="Unassembled WGS sequence"/>
</dbReference>
<evidence type="ECO:0000256" key="1">
    <source>
        <dbReference type="SAM" id="MobiDB-lite"/>
    </source>
</evidence>
<proteinExistence type="predicted"/>
<reference evidence="3" key="1">
    <citation type="journal article" date="2019" name="Int. J. Syst. Evol. Microbiol.">
        <title>The Global Catalogue of Microorganisms (GCM) 10K type strain sequencing project: providing services to taxonomists for standard genome sequencing and annotation.</title>
        <authorList>
            <consortium name="The Broad Institute Genomics Platform"/>
            <consortium name="The Broad Institute Genome Sequencing Center for Infectious Disease"/>
            <person name="Wu L."/>
            <person name="Ma J."/>
        </authorList>
    </citation>
    <scope>NUCLEOTIDE SEQUENCE [LARGE SCALE GENOMIC DNA]</scope>
    <source>
        <strain evidence="3">JCM 9933</strain>
    </source>
</reference>